<dbReference type="Proteomes" id="UP000293823">
    <property type="component" value="Unassembled WGS sequence"/>
</dbReference>
<dbReference type="Pfam" id="PF00651">
    <property type="entry name" value="BTB"/>
    <property type="match status" value="1"/>
</dbReference>
<dbReference type="SUPFAM" id="SSF54695">
    <property type="entry name" value="POZ domain"/>
    <property type="match status" value="1"/>
</dbReference>
<name>A0A4V1X7L0_9PLEO</name>
<dbReference type="Gene3D" id="3.30.710.10">
    <property type="entry name" value="Potassium Channel Kv1.1, Chain A"/>
    <property type="match status" value="1"/>
</dbReference>
<dbReference type="AlphaFoldDB" id="A0A4V1X7L0"/>
<organism evidence="2 3">
    <name type="scientific">Alternaria arborescens</name>
    <dbReference type="NCBI Taxonomy" id="156630"/>
    <lineage>
        <taxon>Eukaryota</taxon>
        <taxon>Fungi</taxon>
        <taxon>Dikarya</taxon>
        <taxon>Ascomycota</taxon>
        <taxon>Pezizomycotina</taxon>
        <taxon>Dothideomycetes</taxon>
        <taxon>Pleosporomycetidae</taxon>
        <taxon>Pleosporales</taxon>
        <taxon>Pleosporineae</taxon>
        <taxon>Pleosporaceae</taxon>
        <taxon>Alternaria</taxon>
        <taxon>Alternaria sect. Alternaria</taxon>
    </lineage>
</organism>
<sequence length="277" mass="31142">MATPVSNAHMAMMKELLASGDYSDFTITCGSDTYRVHKNIVYKRSGFFERAERFPRPVGEEASEGKVDLPQDEPEIVRLLVQYLYENDYKVDSDEKREQKQAAVDLRSQRSPGGCGYLLNFPHKCGQGCSYPTVWVCPHHRCINKCCSACNFTCSTCSPIIEAGETDPKLLLLHSKMYAIGDKYDVVGLKELARTNFRTISNKVWNHKAFAEVADHVLSSTPDSDVGLRDVLCEMIGLYVELLNKPAFADLLNKHTKFMFKVLRRVCEVKGGLKPTG</sequence>
<dbReference type="InterPro" id="IPR011333">
    <property type="entry name" value="SKP1/BTB/POZ_sf"/>
</dbReference>
<evidence type="ECO:0000259" key="1">
    <source>
        <dbReference type="PROSITE" id="PS50097"/>
    </source>
</evidence>
<feature type="domain" description="BTB" evidence="1">
    <location>
        <begin position="23"/>
        <end position="93"/>
    </location>
</feature>
<reference evidence="3" key="1">
    <citation type="journal article" date="2019" name="bioRxiv">
        <title>Genomics, evolutionary history and diagnostics of the Alternaria alternata species group including apple and Asian pear pathotypes.</title>
        <authorList>
            <person name="Armitage A.D."/>
            <person name="Cockerton H.M."/>
            <person name="Sreenivasaprasad S."/>
            <person name="Woodhall J.W."/>
            <person name="Lane C.R."/>
            <person name="Harrison R.J."/>
            <person name="Clarkson J.P."/>
        </authorList>
    </citation>
    <scope>NUCLEOTIDE SEQUENCE [LARGE SCALE GENOMIC DNA]</scope>
    <source>
        <strain evidence="3">RGR 97.0016</strain>
    </source>
</reference>
<dbReference type="PANTHER" id="PTHR47843">
    <property type="entry name" value="BTB DOMAIN-CONTAINING PROTEIN-RELATED"/>
    <property type="match status" value="1"/>
</dbReference>
<dbReference type="InterPro" id="IPR000210">
    <property type="entry name" value="BTB/POZ_dom"/>
</dbReference>
<keyword evidence="3" id="KW-1185">Reference proteome</keyword>
<proteinExistence type="predicted"/>
<evidence type="ECO:0000313" key="3">
    <source>
        <dbReference type="Proteomes" id="UP000293823"/>
    </source>
</evidence>
<protein>
    <recommendedName>
        <fullName evidence="1">BTB domain-containing protein</fullName>
    </recommendedName>
</protein>
<gene>
    <name evidence="2" type="ORF">AA0113_g3254</name>
</gene>
<comment type="caution">
    <text evidence="2">The sequence shown here is derived from an EMBL/GenBank/DDBJ whole genome shotgun (WGS) entry which is preliminary data.</text>
</comment>
<dbReference type="EMBL" id="PEJP01000010">
    <property type="protein sequence ID" value="RYO70358.1"/>
    <property type="molecule type" value="Genomic_DNA"/>
</dbReference>
<dbReference type="CDD" id="cd18186">
    <property type="entry name" value="BTB_POZ_ZBTB_KLHL-like"/>
    <property type="match status" value="1"/>
</dbReference>
<evidence type="ECO:0000313" key="2">
    <source>
        <dbReference type="EMBL" id="RYO70358.1"/>
    </source>
</evidence>
<accession>A0A4V1X7L0</accession>
<dbReference type="PROSITE" id="PS50097">
    <property type="entry name" value="BTB"/>
    <property type="match status" value="1"/>
</dbReference>
<dbReference type="OrthoDB" id="6359816at2759"/>
<dbReference type="PANTHER" id="PTHR47843:SF5">
    <property type="entry name" value="BTB_POZ DOMAIN PROTEIN"/>
    <property type="match status" value="1"/>
</dbReference>